<dbReference type="CDD" id="cd00190">
    <property type="entry name" value="Tryp_SPc"/>
    <property type="match status" value="1"/>
</dbReference>
<comment type="similarity">
    <text evidence="1">Belongs to the peptidase S1 family.</text>
</comment>
<evidence type="ECO:0000256" key="3">
    <source>
        <dbReference type="ARBA" id="ARBA00022801"/>
    </source>
</evidence>
<reference evidence="8" key="2">
    <citation type="submission" date="2020-05" db="UniProtKB">
        <authorList>
            <consortium name="EnsemblMetazoa"/>
        </authorList>
    </citation>
    <scope>IDENTIFICATION</scope>
    <source>
        <strain evidence="8">IAEA</strain>
    </source>
</reference>
<keyword evidence="5" id="KW-1015">Disulfide bond</keyword>
<dbReference type="PANTHER" id="PTHR24276">
    <property type="entry name" value="POLYSERASE-RELATED"/>
    <property type="match status" value="1"/>
</dbReference>
<feature type="chain" id="PRO_5008405112" description="Peptidase S1 domain-containing protein" evidence="6">
    <location>
        <begin position="19"/>
        <end position="254"/>
    </location>
</feature>
<evidence type="ECO:0000256" key="4">
    <source>
        <dbReference type="ARBA" id="ARBA00022825"/>
    </source>
</evidence>
<dbReference type="InterPro" id="IPR043504">
    <property type="entry name" value="Peptidase_S1_PA_chymotrypsin"/>
</dbReference>
<dbReference type="EnsemblMetazoa" id="GPPI037870-RA">
    <property type="protein sequence ID" value="GPPI037870-PA"/>
    <property type="gene ID" value="GPPI037870"/>
</dbReference>
<dbReference type="AlphaFoldDB" id="A0A1B0BR07"/>
<evidence type="ECO:0000256" key="1">
    <source>
        <dbReference type="ARBA" id="ARBA00007664"/>
    </source>
</evidence>
<dbReference type="PROSITE" id="PS50240">
    <property type="entry name" value="TRYPSIN_DOM"/>
    <property type="match status" value="1"/>
</dbReference>
<evidence type="ECO:0000256" key="2">
    <source>
        <dbReference type="ARBA" id="ARBA00022670"/>
    </source>
</evidence>
<dbReference type="EMBL" id="JXJN01018875">
    <property type="status" value="NOT_ANNOTATED_CDS"/>
    <property type="molecule type" value="Genomic_DNA"/>
</dbReference>
<dbReference type="FunFam" id="2.40.10.10:FF:000034">
    <property type="entry name" value="Eupolytin"/>
    <property type="match status" value="1"/>
</dbReference>
<dbReference type="PROSITE" id="PS00134">
    <property type="entry name" value="TRYPSIN_HIS"/>
    <property type="match status" value="1"/>
</dbReference>
<feature type="signal peptide" evidence="6">
    <location>
        <begin position="1"/>
        <end position="18"/>
    </location>
</feature>
<dbReference type="InterPro" id="IPR018114">
    <property type="entry name" value="TRYPSIN_HIS"/>
</dbReference>
<evidence type="ECO:0000256" key="6">
    <source>
        <dbReference type="SAM" id="SignalP"/>
    </source>
</evidence>
<dbReference type="PANTHER" id="PTHR24276:SF91">
    <property type="entry name" value="AT26814P-RELATED"/>
    <property type="match status" value="1"/>
</dbReference>
<proteinExistence type="inferred from homology"/>
<dbReference type="SMART" id="SM00020">
    <property type="entry name" value="Tryp_SPc"/>
    <property type="match status" value="1"/>
</dbReference>
<keyword evidence="9" id="KW-1185">Reference proteome</keyword>
<evidence type="ECO:0000259" key="7">
    <source>
        <dbReference type="PROSITE" id="PS50240"/>
    </source>
</evidence>
<keyword evidence="4" id="KW-0720">Serine protease</keyword>
<keyword evidence="3" id="KW-0378">Hydrolase</keyword>
<evidence type="ECO:0000313" key="8">
    <source>
        <dbReference type="EnsemblMetazoa" id="GPPI037870-PA"/>
    </source>
</evidence>
<dbReference type="STRING" id="67801.A0A1B0BR07"/>
<dbReference type="VEuPathDB" id="VectorBase:GPPI037870"/>
<reference evidence="9" key="1">
    <citation type="submission" date="2015-01" db="EMBL/GenBank/DDBJ databases">
        <authorList>
            <person name="Aksoy S."/>
            <person name="Warren W."/>
            <person name="Wilson R.K."/>
        </authorList>
    </citation>
    <scope>NUCLEOTIDE SEQUENCE [LARGE SCALE GENOMIC DNA]</scope>
    <source>
        <strain evidence="9">IAEA</strain>
    </source>
</reference>
<dbReference type="Proteomes" id="UP000092460">
    <property type="component" value="Unassembled WGS sequence"/>
</dbReference>
<keyword evidence="2" id="KW-0645">Protease</keyword>
<dbReference type="Gene3D" id="2.40.10.10">
    <property type="entry name" value="Trypsin-like serine proteases"/>
    <property type="match status" value="1"/>
</dbReference>
<accession>A0A1B0BR07</accession>
<dbReference type="InterPro" id="IPR009003">
    <property type="entry name" value="Peptidase_S1_PA"/>
</dbReference>
<protein>
    <recommendedName>
        <fullName evidence="7">Peptidase S1 domain-containing protein</fullName>
    </recommendedName>
</protein>
<dbReference type="InterPro" id="IPR050430">
    <property type="entry name" value="Peptidase_S1"/>
</dbReference>
<dbReference type="Pfam" id="PF00089">
    <property type="entry name" value="Trypsin"/>
    <property type="match status" value="1"/>
</dbReference>
<dbReference type="InterPro" id="IPR001314">
    <property type="entry name" value="Peptidase_S1A"/>
</dbReference>
<evidence type="ECO:0000256" key="5">
    <source>
        <dbReference type="ARBA" id="ARBA00023157"/>
    </source>
</evidence>
<dbReference type="SUPFAM" id="SSF50494">
    <property type="entry name" value="Trypsin-like serine proteases"/>
    <property type="match status" value="1"/>
</dbReference>
<dbReference type="GO" id="GO:0006508">
    <property type="term" value="P:proteolysis"/>
    <property type="evidence" value="ECO:0007669"/>
    <property type="project" value="UniProtKB-KW"/>
</dbReference>
<sequence>MKCLIIIAFVALHAQVDAFFLNSRIINGRPARPGQFPYIISLRYNNSHVCGGSIISRNYILTAAHCLTNQIDGNRFNIPPSPFSIRAGSIHLEEGGVVIPVAETIQHPEYSINSLDIGLVRLAQPLNFTEHINCINLAESDPPTNASIGVAGWGNTGNGQRRSEILQHITLSSLTTQECSRLYSNIHESSLCLLPDPVLLNGICHGDSGGPAVYNDQLVGVASYVMGGCGTAYPNVFVSVAHTMDWIRENSDLN</sequence>
<dbReference type="GO" id="GO:0004252">
    <property type="term" value="F:serine-type endopeptidase activity"/>
    <property type="evidence" value="ECO:0007669"/>
    <property type="project" value="InterPro"/>
</dbReference>
<feature type="domain" description="Peptidase S1" evidence="7">
    <location>
        <begin position="25"/>
        <end position="252"/>
    </location>
</feature>
<dbReference type="PRINTS" id="PR00722">
    <property type="entry name" value="CHYMOTRYPSIN"/>
</dbReference>
<name>A0A1B0BR07_9MUSC</name>
<organism evidence="8 9">
    <name type="scientific">Glossina palpalis gambiensis</name>
    <dbReference type="NCBI Taxonomy" id="67801"/>
    <lineage>
        <taxon>Eukaryota</taxon>
        <taxon>Metazoa</taxon>
        <taxon>Ecdysozoa</taxon>
        <taxon>Arthropoda</taxon>
        <taxon>Hexapoda</taxon>
        <taxon>Insecta</taxon>
        <taxon>Pterygota</taxon>
        <taxon>Neoptera</taxon>
        <taxon>Endopterygota</taxon>
        <taxon>Diptera</taxon>
        <taxon>Brachycera</taxon>
        <taxon>Muscomorpha</taxon>
        <taxon>Hippoboscoidea</taxon>
        <taxon>Glossinidae</taxon>
        <taxon>Glossina</taxon>
    </lineage>
</organism>
<evidence type="ECO:0000313" key="9">
    <source>
        <dbReference type="Proteomes" id="UP000092460"/>
    </source>
</evidence>
<keyword evidence="6" id="KW-0732">Signal</keyword>
<dbReference type="InterPro" id="IPR001254">
    <property type="entry name" value="Trypsin_dom"/>
</dbReference>